<dbReference type="AlphaFoldDB" id="A0A834FG54"/>
<protein>
    <submittedName>
        <fullName evidence="2">Uncharacterized protein</fullName>
    </submittedName>
</protein>
<dbReference type="Proteomes" id="UP000646548">
    <property type="component" value="Unassembled WGS sequence"/>
</dbReference>
<gene>
    <name evidence="2" type="ORF">FQA47_019987</name>
</gene>
<sequence>MVVAYLEPAVAAEPEQKTIPESCPRVRRCVHALTRSADGFSPKRSAGEARFACAEAAGSGSPAPGYDSSLPWPPRPQRMETRRPASCRAPGAADVNPPAGSPERLTALTKRSPSDALRCLRMRLPGLLSSASKPSHRSSGPDRRQSPLAGPHTGLRWRGRRRCRLTTAGESLRESDGCRSASSGGGGVTSEVLLRASRKRDYPNL</sequence>
<dbReference type="EMBL" id="WKFB01000223">
    <property type="protein sequence ID" value="KAF6730997.1"/>
    <property type="molecule type" value="Genomic_DNA"/>
</dbReference>
<feature type="region of interest" description="Disordered" evidence="1">
    <location>
        <begin position="38"/>
        <end position="205"/>
    </location>
</feature>
<feature type="compositionally biased region" description="Basic residues" evidence="1">
    <location>
        <begin position="155"/>
        <end position="164"/>
    </location>
</feature>
<evidence type="ECO:0000313" key="2">
    <source>
        <dbReference type="EMBL" id="KAF6730997.1"/>
    </source>
</evidence>
<reference evidence="2" key="1">
    <citation type="journal article" name="BMC Genomics">
        <title>Long-read sequencing and de novo genome assembly of marine medaka (Oryzias melastigma).</title>
        <authorList>
            <person name="Liang P."/>
            <person name="Saqib H.S.A."/>
            <person name="Ni X."/>
            <person name="Shen Y."/>
        </authorList>
    </citation>
    <scope>NUCLEOTIDE SEQUENCE</scope>
    <source>
        <strain evidence="2">Bigg-433</strain>
    </source>
</reference>
<feature type="compositionally biased region" description="Low complexity" evidence="1">
    <location>
        <begin position="48"/>
        <end position="65"/>
    </location>
</feature>
<organism evidence="2 3">
    <name type="scientific">Oryzias melastigma</name>
    <name type="common">Marine medaka</name>
    <dbReference type="NCBI Taxonomy" id="30732"/>
    <lineage>
        <taxon>Eukaryota</taxon>
        <taxon>Metazoa</taxon>
        <taxon>Chordata</taxon>
        <taxon>Craniata</taxon>
        <taxon>Vertebrata</taxon>
        <taxon>Euteleostomi</taxon>
        <taxon>Actinopterygii</taxon>
        <taxon>Neopterygii</taxon>
        <taxon>Teleostei</taxon>
        <taxon>Neoteleostei</taxon>
        <taxon>Acanthomorphata</taxon>
        <taxon>Ovalentaria</taxon>
        <taxon>Atherinomorphae</taxon>
        <taxon>Beloniformes</taxon>
        <taxon>Adrianichthyidae</taxon>
        <taxon>Oryziinae</taxon>
        <taxon>Oryzias</taxon>
    </lineage>
</organism>
<proteinExistence type="predicted"/>
<name>A0A834FG54_ORYME</name>
<evidence type="ECO:0000256" key="1">
    <source>
        <dbReference type="SAM" id="MobiDB-lite"/>
    </source>
</evidence>
<comment type="caution">
    <text evidence="2">The sequence shown here is derived from an EMBL/GenBank/DDBJ whole genome shotgun (WGS) entry which is preliminary data.</text>
</comment>
<evidence type="ECO:0000313" key="3">
    <source>
        <dbReference type="Proteomes" id="UP000646548"/>
    </source>
</evidence>
<accession>A0A834FG54</accession>